<dbReference type="GO" id="GO:0016020">
    <property type="term" value="C:membrane"/>
    <property type="evidence" value="ECO:0007669"/>
    <property type="project" value="UniProtKB-SubCell"/>
</dbReference>
<dbReference type="InterPro" id="IPR036259">
    <property type="entry name" value="MFS_trans_sf"/>
</dbReference>
<dbReference type="PANTHER" id="PTHR48020">
    <property type="entry name" value="PROTON MYO-INOSITOL COTRANSPORTER"/>
    <property type="match status" value="1"/>
</dbReference>
<keyword evidence="11" id="KW-1185">Reference proteome</keyword>
<comment type="subcellular location">
    <subcellularLocation>
        <location evidence="1">Membrane</location>
        <topology evidence="1">Multi-pass membrane protein</topology>
    </subcellularLocation>
</comment>
<dbReference type="SUPFAM" id="SSF103473">
    <property type="entry name" value="MFS general substrate transporter"/>
    <property type="match status" value="1"/>
</dbReference>
<keyword evidence="5 8" id="KW-1133">Transmembrane helix</keyword>
<evidence type="ECO:0000256" key="1">
    <source>
        <dbReference type="ARBA" id="ARBA00004141"/>
    </source>
</evidence>
<keyword evidence="3 7" id="KW-0813">Transport</keyword>
<feature type="transmembrane region" description="Helical" evidence="8">
    <location>
        <begin position="492"/>
        <end position="513"/>
    </location>
</feature>
<sequence>MAYILRVLTIEFMLTKAQIPSDSRFTCVTITVCFQAEDGIPNLKLSCSGPCNLHILPSIQILSTKYADREQCCGFLFGYDTGVISGALQPIQDDFVMSTRQKEWVVGATTLGAIFGGFFAGLLSDRFGRKPLVLCAASIFIVGSLLLTFAMSYTALLSGRLVVGLGVGIASMIIPVYISEVAPKSFRGQLATLNTLVITFGQVMAYVVNIVYSQKPSGWRYMFGVGAIPAIIQLIIMPFMPESPRRMVATDNLAEAKRTLQRIYGSSVSDRFIDQEIEIIQEDMLQSSLGTYRDFLSRQNLKPLLIACMLQAAQQLSGFNTAMYYAATILQMAGFQDHQNSTVVALIVAVTNMVFTMIAVALIDRTGRRRILVVTMLSMIVCLFALGGSFAVQQGGFIPRQDACVDYTSHCSRCILDDRCGWSADQNTCISMPNATLLSTVTANCPEKASDGLITFMLLFSLTAYVASYATGLGYIPWIIQSELFTLSLRGKANGIATATNWVCNLIVASTFLSMTNTLSAAGTFWLYACISILLWIGIVRWLPEVRKKHGSAGVMSCIFTKLLSNRHRASHWKT</sequence>
<feature type="transmembrane region" description="Helical" evidence="8">
    <location>
        <begin position="456"/>
        <end position="480"/>
    </location>
</feature>
<feature type="transmembrane region" description="Helical" evidence="8">
    <location>
        <begin position="371"/>
        <end position="392"/>
    </location>
</feature>
<evidence type="ECO:0000256" key="2">
    <source>
        <dbReference type="ARBA" id="ARBA00010992"/>
    </source>
</evidence>
<dbReference type="OrthoDB" id="508119at2759"/>
<keyword evidence="6 8" id="KW-0472">Membrane</keyword>
<dbReference type="InterPro" id="IPR020846">
    <property type="entry name" value="MFS_dom"/>
</dbReference>
<feature type="transmembrane region" description="Helical" evidence="8">
    <location>
        <begin position="343"/>
        <end position="364"/>
    </location>
</feature>
<organism evidence="10">
    <name type="scientific">Mucor ambiguus</name>
    <dbReference type="NCBI Taxonomy" id="91626"/>
    <lineage>
        <taxon>Eukaryota</taxon>
        <taxon>Fungi</taxon>
        <taxon>Fungi incertae sedis</taxon>
        <taxon>Mucoromycota</taxon>
        <taxon>Mucoromycotina</taxon>
        <taxon>Mucoromycetes</taxon>
        <taxon>Mucorales</taxon>
        <taxon>Mucorineae</taxon>
        <taxon>Mucoraceae</taxon>
        <taxon>Mucor</taxon>
    </lineage>
</organism>
<feature type="domain" description="Major facilitator superfamily (MFS) profile" evidence="9">
    <location>
        <begin position="66"/>
        <end position="547"/>
    </location>
</feature>
<accession>A0A0C9N6S2</accession>
<dbReference type="PROSITE" id="PS00217">
    <property type="entry name" value="SUGAR_TRANSPORT_2"/>
    <property type="match status" value="1"/>
</dbReference>
<name>A0A0C9N6S2_9FUNG</name>
<evidence type="ECO:0000256" key="7">
    <source>
        <dbReference type="RuleBase" id="RU003346"/>
    </source>
</evidence>
<dbReference type="InterPro" id="IPR005829">
    <property type="entry name" value="Sugar_transporter_CS"/>
</dbReference>
<dbReference type="InterPro" id="IPR050814">
    <property type="entry name" value="Myo-inositol_Transporter"/>
</dbReference>
<feature type="transmembrane region" description="Helical" evidence="8">
    <location>
        <begin position="190"/>
        <end position="212"/>
    </location>
</feature>
<dbReference type="PANTHER" id="PTHR48020:SF12">
    <property type="entry name" value="PROTON MYO-INOSITOL COTRANSPORTER"/>
    <property type="match status" value="1"/>
</dbReference>
<dbReference type="GO" id="GO:0015798">
    <property type="term" value="P:myo-inositol transport"/>
    <property type="evidence" value="ECO:0007669"/>
    <property type="project" value="UniProtKB-ARBA"/>
</dbReference>
<reference evidence="10" key="1">
    <citation type="submission" date="2014-09" db="EMBL/GenBank/DDBJ databases">
        <title>Draft genome sequence of an oleaginous Mucoromycotina fungus Mucor ambiguus NBRC6742.</title>
        <authorList>
            <person name="Takeda I."/>
            <person name="Yamane N."/>
            <person name="Morita T."/>
            <person name="Tamano K."/>
            <person name="Machida M."/>
            <person name="Baker S."/>
            <person name="Koike H."/>
        </authorList>
    </citation>
    <scope>NUCLEOTIDE SEQUENCE</scope>
    <source>
        <strain evidence="10">NBRC 6742</strain>
    </source>
</reference>
<dbReference type="PROSITE" id="PS50850">
    <property type="entry name" value="MFS"/>
    <property type="match status" value="1"/>
</dbReference>
<evidence type="ECO:0000259" key="9">
    <source>
        <dbReference type="PROSITE" id="PS50850"/>
    </source>
</evidence>
<dbReference type="PROSITE" id="PS00216">
    <property type="entry name" value="SUGAR_TRANSPORT_1"/>
    <property type="match status" value="1"/>
</dbReference>
<dbReference type="InterPro" id="IPR003663">
    <property type="entry name" value="Sugar/inositol_transpt"/>
</dbReference>
<dbReference type="STRING" id="91626.A0A0C9N6S2"/>
<dbReference type="PRINTS" id="PR00171">
    <property type="entry name" value="SUGRTRNSPORT"/>
</dbReference>
<evidence type="ECO:0000256" key="3">
    <source>
        <dbReference type="ARBA" id="ARBA00022448"/>
    </source>
</evidence>
<feature type="transmembrane region" description="Helical" evidence="8">
    <location>
        <begin position="157"/>
        <end position="178"/>
    </location>
</feature>
<feature type="transmembrane region" description="Helical" evidence="8">
    <location>
        <begin position="104"/>
        <end position="124"/>
    </location>
</feature>
<dbReference type="Pfam" id="PF00083">
    <property type="entry name" value="Sugar_tr"/>
    <property type="match status" value="2"/>
</dbReference>
<dbReference type="Proteomes" id="UP000053815">
    <property type="component" value="Unassembled WGS sequence"/>
</dbReference>
<proteinExistence type="inferred from homology"/>
<dbReference type="NCBIfam" id="TIGR00879">
    <property type="entry name" value="SP"/>
    <property type="match status" value="1"/>
</dbReference>
<dbReference type="AlphaFoldDB" id="A0A0C9N6S2"/>
<feature type="transmembrane region" description="Helical" evidence="8">
    <location>
        <begin position="131"/>
        <end position="151"/>
    </location>
</feature>
<protein>
    <submittedName>
        <fullName evidence="10">Inositol transporter 2-like</fullName>
    </submittedName>
</protein>
<dbReference type="Gene3D" id="1.20.1250.20">
    <property type="entry name" value="MFS general substrate transporter like domains"/>
    <property type="match status" value="2"/>
</dbReference>
<evidence type="ECO:0000313" key="11">
    <source>
        <dbReference type="Proteomes" id="UP000053815"/>
    </source>
</evidence>
<gene>
    <name evidence="10" type="ORF">MAM1_0335c09796</name>
</gene>
<dbReference type="GO" id="GO:0015791">
    <property type="term" value="P:polyol transmembrane transport"/>
    <property type="evidence" value="ECO:0007669"/>
    <property type="project" value="UniProtKB-ARBA"/>
</dbReference>
<dbReference type="InterPro" id="IPR005828">
    <property type="entry name" value="MFS_sugar_transport-like"/>
</dbReference>
<evidence type="ECO:0000256" key="5">
    <source>
        <dbReference type="ARBA" id="ARBA00022989"/>
    </source>
</evidence>
<evidence type="ECO:0000256" key="8">
    <source>
        <dbReference type="SAM" id="Phobius"/>
    </source>
</evidence>
<evidence type="ECO:0000256" key="6">
    <source>
        <dbReference type="ARBA" id="ARBA00023136"/>
    </source>
</evidence>
<dbReference type="EMBL" id="DF836624">
    <property type="protein sequence ID" value="GAN10258.1"/>
    <property type="molecule type" value="Genomic_DNA"/>
</dbReference>
<evidence type="ECO:0000256" key="4">
    <source>
        <dbReference type="ARBA" id="ARBA00022692"/>
    </source>
</evidence>
<feature type="transmembrane region" description="Helical" evidence="8">
    <location>
        <begin position="218"/>
        <end position="237"/>
    </location>
</feature>
<keyword evidence="4 8" id="KW-0812">Transmembrane</keyword>
<dbReference type="GO" id="GO:0022857">
    <property type="term" value="F:transmembrane transporter activity"/>
    <property type="evidence" value="ECO:0007669"/>
    <property type="project" value="InterPro"/>
</dbReference>
<comment type="similarity">
    <text evidence="2 7">Belongs to the major facilitator superfamily. Sugar transporter (TC 2.A.1.1) family.</text>
</comment>
<feature type="transmembrane region" description="Helical" evidence="8">
    <location>
        <begin position="525"/>
        <end position="543"/>
    </location>
</feature>
<evidence type="ECO:0000313" key="10">
    <source>
        <dbReference type="EMBL" id="GAN10258.1"/>
    </source>
</evidence>